<organism evidence="1 2">
    <name type="scientific">Thermococcus siculi</name>
    <dbReference type="NCBI Taxonomy" id="72803"/>
    <lineage>
        <taxon>Archaea</taxon>
        <taxon>Methanobacteriati</taxon>
        <taxon>Methanobacteriota</taxon>
        <taxon>Thermococci</taxon>
        <taxon>Thermococcales</taxon>
        <taxon>Thermococcaceae</taxon>
        <taxon>Thermococcus</taxon>
    </lineage>
</organism>
<name>A0A2Z2MRM5_9EURY</name>
<evidence type="ECO:0000313" key="1">
    <source>
        <dbReference type="EMBL" id="ASJ09327.1"/>
    </source>
</evidence>
<keyword evidence="2" id="KW-1185">Reference proteome</keyword>
<dbReference type="RefSeq" id="WP_088856556.1">
    <property type="nucleotide sequence ID" value="NZ_CP015103.1"/>
</dbReference>
<dbReference type="KEGG" id="tsl:A3L11_08835"/>
<sequence length="251" mass="28371">MTSLSVEPPEYYPVIEKLFAGGIKNALETLGVELVSIKAGVVAEEREIKLAFVFEMHRPETFLPGELDSIISSVLERLAEDANRKFGRLYNVRFHIVGFRTVEASSQMGTRGEEANLVINCPDDLRRTLERMGKGLMIYLKDRKVEFSTLVLTMPQDGRPKLTVTLLLPEERPTYEKERLAEELEYKAASYLRTLNADYISVKARVIDPGDKTVGMIMSRLDEIEKEAKDIAERDDIRDIMSALGKNAPES</sequence>
<dbReference type="AlphaFoldDB" id="A0A2Z2MRM5"/>
<accession>A0A2Z2MRM5</accession>
<gene>
    <name evidence="1" type="ORF">A3L11_08835</name>
</gene>
<dbReference type="OrthoDB" id="91750at2157"/>
<evidence type="ECO:0000313" key="2">
    <source>
        <dbReference type="Proteomes" id="UP000250125"/>
    </source>
</evidence>
<dbReference type="Proteomes" id="UP000250125">
    <property type="component" value="Chromosome"/>
</dbReference>
<proteinExistence type="predicted"/>
<protein>
    <submittedName>
        <fullName evidence="1">Uncharacterized protein</fullName>
    </submittedName>
</protein>
<reference evidence="1 2" key="1">
    <citation type="submission" date="2016-04" db="EMBL/GenBank/DDBJ databases">
        <title>Complete genome sequence of Thermococcus siculi type strain RG-20.</title>
        <authorList>
            <person name="Oger P.M."/>
        </authorList>
    </citation>
    <scope>NUCLEOTIDE SEQUENCE [LARGE SCALE GENOMIC DNA]</scope>
    <source>
        <strain evidence="1 2">RG-20</strain>
    </source>
</reference>
<dbReference type="GeneID" id="33318338"/>
<dbReference type="EMBL" id="CP015103">
    <property type="protein sequence ID" value="ASJ09327.1"/>
    <property type="molecule type" value="Genomic_DNA"/>
</dbReference>